<dbReference type="AlphaFoldDB" id="A0A414NWD9"/>
<sequence>MMKLYDINQEILDCIDMETGEIIAPEKLESLQMDKHEKLRNIAFVALNATADAKAYEEQEKKFAARKKAAKATVEWAKATLARELGGEKMKEAEFTVSYRKSEVVEIADLNAVPDEFLAPQPPKVDKVGLKKAVKSGAVIDGVTIVEKQNIQIK</sequence>
<comment type="caution">
    <text evidence="1">The sequence shown here is derived from an EMBL/GenBank/DDBJ whole genome shotgun (WGS) entry which is preliminary data.</text>
</comment>
<dbReference type="OrthoDB" id="2053372at2"/>
<gene>
    <name evidence="1" type="ORF">DW674_06680</name>
</gene>
<dbReference type="Proteomes" id="UP000283442">
    <property type="component" value="Unassembled WGS sequence"/>
</dbReference>
<dbReference type="EMBL" id="QRHE01000006">
    <property type="protein sequence ID" value="RHF51446.1"/>
    <property type="molecule type" value="Genomic_DNA"/>
</dbReference>
<protein>
    <submittedName>
        <fullName evidence="1">Integrase</fullName>
    </submittedName>
</protein>
<dbReference type="Pfam" id="PF05565">
    <property type="entry name" value="Sipho_Gp157"/>
    <property type="match status" value="1"/>
</dbReference>
<accession>A0A414NWD9</accession>
<organism evidence="1 2">
    <name type="scientific">Mitsuokella multacida</name>
    <dbReference type="NCBI Taxonomy" id="52226"/>
    <lineage>
        <taxon>Bacteria</taxon>
        <taxon>Bacillati</taxon>
        <taxon>Bacillota</taxon>
        <taxon>Negativicutes</taxon>
        <taxon>Selenomonadales</taxon>
        <taxon>Selenomonadaceae</taxon>
        <taxon>Mitsuokella</taxon>
    </lineage>
</organism>
<dbReference type="InterPro" id="IPR008840">
    <property type="entry name" value="Sipho_Gp157"/>
</dbReference>
<evidence type="ECO:0000313" key="1">
    <source>
        <dbReference type="EMBL" id="RHF51446.1"/>
    </source>
</evidence>
<proteinExistence type="predicted"/>
<evidence type="ECO:0000313" key="2">
    <source>
        <dbReference type="Proteomes" id="UP000283442"/>
    </source>
</evidence>
<reference evidence="1 2" key="1">
    <citation type="submission" date="2018-08" db="EMBL/GenBank/DDBJ databases">
        <title>A genome reference for cultivated species of the human gut microbiota.</title>
        <authorList>
            <person name="Zou Y."/>
            <person name="Xue W."/>
            <person name="Luo G."/>
        </authorList>
    </citation>
    <scope>NUCLEOTIDE SEQUENCE [LARGE SCALE GENOMIC DNA]</scope>
    <source>
        <strain evidence="1 2">AM25-21AC</strain>
    </source>
</reference>
<name>A0A414NWD9_9FIRM</name>